<dbReference type="AlphaFoldDB" id="A0A150PJK7"/>
<sequence>MAVDEWERRLLVAAHAVGGSGAKAAALLGMPARTFNATMEKWDAGRAAANGSKRRRSASNIE</sequence>
<accession>A0A150PJK7</accession>
<dbReference type="Proteomes" id="UP000075604">
    <property type="component" value="Unassembled WGS sequence"/>
</dbReference>
<dbReference type="EMBL" id="JELX01002296">
    <property type="protein sequence ID" value="KYF55889.1"/>
    <property type="molecule type" value="Genomic_DNA"/>
</dbReference>
<evidence type="ECO:0008006" key="3">
    <source>
        <dbReference type="Google" id="ProtNLM"/>
    </source>
</evidence>
<proteinExistence type="predicted"/>
<evidence type="ECO:0000313" key="2">
    <source>
        <dbReference type="Proteomes" id="UP000075604"/>
    </source>
</evidence>
<protein>
    <recommendedName>
        <fullName evidence="3">DNA binding HTH domain-containing protein</fullName>
    </recommendedName>
</protein>
<evidence type="ECO:0000313" key="1">
    <source>
        <dbReference type="EMBL" id="KYF55889.1"/>
    </source>
</evidence>
<comment type="caution">
    <text evidence="1">The sequence shown here is derived from an EMBL/GenBank/DDBJ whole genome shotgun (WGS) entry which is preliminary data.</text>
</comment>
<organism evidence="1 2">
    <name type="scientific">Sorangium cellulosum</name>
    <name type="common">Polyangium cellulosum</name>
    <dbReference type="NCBI Taxonomy" id="56"/>
    <lineage>
        <taxon>Bacteria</taxon>
        <taxon>Pseudomonadati</taxon>
        <taxon>Myxococcota</taxon>
        <taxon>Polyangia</taxon>
        <taxon>Polyangiales</taxon>
        <taxon>Polyangiaceae</taxon>
        <taxon>Sorangium</taxon>
    </lineage>
</organism>
<reference evidence="1 2" key="1">
    <citation type="submission" date="2014-02" db="EMBL/GenBank/DDBJ databases">
        <title>The small core and large imbalanced accessory genome model reveals a collaborative survival strategy of Sorangium cellulosum strains in nature.</title>
        <authorList>
            <person name="Han K."/>
            <person name="Peng R."/>
            <person name="Blom J."/>
            <person name="Li Y.-Z."/>
        </authorList>
    </citation>
    <scope>NUCLEOTIDE SEQUENCE [LARGE SCALE GENOMIC DNA]</scope>
    <source>
        <strain evidence="1 2">So0157-18</strain>
    </source>
</reference>
<gene>
    <name evidence="1" type="ORF">BE04_43125</name>
</gene>
<name>A0A150PJK7_SORCE</name>